<dbReference type="Pfam" id="PF00571">
    <property type="entry name" value="CBS"/>
    <property type="match status" value="1"/>
</dbReference>
<sequence length="192" mass="20988">MSREYSGLTINLLAPAARLAEQHQLERVTLDDPAFAVMTDLREVAPATIGPEKRIDEANAAMLERGVRLLFVIDTTRAIVGVITATDLLGEKPVRHTQERGVRRGEILVADIMTPAAMLEAISMQDVAQMRVGHIVATLKAVNRQHLMASEENGRRVRGLFSASRIARQLGVEVVTSEVAKTFAQIEAALAR</sequence>
<name>A0A6M4HAS2_9PROT</name>
<proteinExistence type="predicted"/>
<evidence type="ECO:0000313" key="4">
    <source>
        <dbReference type="Proteomes" id="UP000503096"/>
    </source>
</evidence>
<dbReference type="SUPFAM" id="SSF54631">
    <property type="entry name" value="CBS-domain pair"/>
    <property type="match status" value="1"/>
</dbReference>
<dbReference type="Proteomes" id="UP000503096">
    <property type="component" value="Chromosome"/>
</dbReference>
<protein>
    <recommendedName>
        <fullName evidence="2">CBS domain-containing protein</fullName>
    </recommendedName>
</protein>
<dbReference type="PROSITE" id="PS51371">
    <property type="entry name" value="CBS"/>
    <property type="match status" value="1"/>
</dbReference>
<evidence type="ECO:0000256" key="1">
    <source>
        <dbReference type="PROSITE-ProRule" id="PRU00703"/>
    </source>
</evidence>
<evidence type="ECO:0000313" key="3">
    <source>
        <dbReference type="EMBL" id="QJR16899.1"/>
    </source>
</evidence>
<reference evidence="3 4" key="1">
    <citation type="submission" date="2020-04" db="EMBL/GenBank/DDBJ databases">
        <title>Usitatibacter rugosus gen. nov., sp. nov. and Usitatibacter palustris sp. nov., novel members of Usitatibacteraceae fam. nov. within the order Nitrosomonadales isolated from soil.</title>
        <authorList>
            <person name="Huber K.J."/>
            <person name="Neumann-Schaal M."/>
            <person name="Geppert A."/>
            <person name="Luckner M."/>
            <person name="Wanner G."/>
            <person name="Overmann J."/>
        </authorList>
    </citation>
    <scope>NUCLEOTIDE SEQUENCE [LARGE SCALE GENOMIC DNA]</scope>
    <source>
        <strain evidence="3 4">Swamp67</strain>
    </source>
</reference>
<keyword evidence="4" id="KW-1185">Reference proteome</keyword>
<gene>
    <name evidence="3" type="ORF">DSM104440_03735</name>
</gene>
<evidence type="ECO:0000259" key="2">
    <source>
        <dbReference type="PROSITE" id="PS51371"/>
    </source>
</evidence>
<dbReference type="EMBL" id="CP053073">
    <property type="protein sequence ID" value="QJR16899.1"/>
    <property type="molecule type" value="Genomic_DNA"/>
</dbReference>
<dbReference type="Gene3D" id="3.10.580.10">
    <property type="entry name" value="CBS-domain"/>
    <property type="match status" value="1"/>
</dbReference>
<organism evidence="3 4">
    <name type="scientific">Usitatibacter palustris</name>
    <dbReference type="NCBI Taxonomy" id="2732487"/>
    <lineage>
        <taxon>Bacteria</taxon>
        <taxon>Pseudomonadati</taxon>
        <taxon>Pseudomonadota</taxon>
        <taxon>Betaproteobacteria</taxon>
        <taxon>Nitrosomonadales</taxon>
        <taxon>Usitatibacteraceae</taxon>
        <taxon>Usitatibacter</taxon>
    </lineage>
</organism>
<dbReference type="InParanoid" id="A0A6M4HAS2"/>
<dbReference type="AlphaFoldDB" id="A0A6M4HAS2"/>
<feature type="domain" description="CBS" evidence="2">
    <location>
        <begin position="38"/>
        <end position="99"/>
    </location>
</feature>
<keyword evidence="1" id="KW-0129">CBS domain</keyword>
<dbReference type="RefSeq" id="WP_171165406.1">
    <property type="nucleotide sequence ID" value="NZ_CP053073.1"/>
</dbReference>
<dbReference type="KEGG" id="upl:DSM104440_03735"/>
<dbReference type="InterPro" id="IPR000644">
    <property type="entry name" value="CBS_dom"/>
</dbReference>
<dbReference type="InterPro" id="IPR046342">
    <property type="entry name" value="CBS_dom_sf"/>
</dbReference>
<accession>A0A6M4HAS2</accession>